<keyword evidence="7 14" id="KW-0418">Kinase</keyword>
<dbReference type="InterPro" id="IPR036890">
    <property type="entry name" value="HATPase_C_sf"/>
</dbReference>
<evidence type="ECO:0000313" key="14">
    <source>
        <dbReference type="EMBL" id="ADN16839.1"/>
    </source>
</evidence>
<dbReference type="CDD" id="cd06225">
    <property type="entry name" value="HAMP"/>
    <property type="match status" value="1"/>
</dbReference>
<dbReference type="eggNOG" id="COG5002">
    <property type="taxonomic scope" value="Bacteria"/>
</dbReference>
<dbReference type="EMBL" id="CP002198">
    <property type="protein sequence ID" value="ADN16839.1"/>
    <property type="molecule type" value="Genomic_DNA"/>
</dbReference>
<protein>
    <recommendedName>
        <fullName evidence="3">histidine kinase</fullName>
        <ecNumber evidence="3">2.7.13.3</ecNumber>
    </recommendedName>
</protein>
<sequence>MANWLRLEKISLRVRLTGWYIILLGCTLAAFSSYLYLQLKYSLQSQVDRNLNITASEILNTLILDNEPPVLKKNNSSQKIASNLKQAGYAVRLITSTGKIVDGFGEYQEFPAPVPGQKGYSNFIYDSGIWRVYNQPIILSKGRGLLQVAQSLEPLKEASEHLLTLMLLSYPLILFLAGLGGLFLADRALRPIDNIIRTAQAINPDDITRRIGYAGSFDEVGRLAMTLDRMLDRLSAAFEHERRFTADASHELRTPLAVIKGRIGVTLSQNRTPEEYQATLQALEYEVDRLIRLANGLLFLTRLEQETIQFQQIDLSELLSILVEQFQMMAEPRNILLTDNIEPELMIAGNADYLTNVFLNLLDNAIKYTPDGGKVTVKAQPQAEQVYIRVSNSGKGIAPENLPHLFKRFYRVEADRSRHTGGTGLGLAIAYEIVRLHKGTITVESEVNQTTTFTVSLPLKV</sequence>
<dbReference type="GO" id="GO:0000155">
    <property type="term" value="F:phosphorelay sensor kinase activity"/>
    <property type="evidence" value="ECO:0007669"/>
    <property type="project" value="InterPro"/>
</dbReference>
<feature type="domain" description="HAMP" evidence="13">
    <location>
        <begin position="186"/>
        <end position="239"/>
    </location>
</feature>
<dbReference type="Gene3D" id="1.10.287.130">
    <property type="match status" value="1"/>
</dbReference>
<dbReference type="InterPro" id="IPR005467">
    <property type="entry name" value="His_kinase_dom"/>
</dbReference>
<dbReference type="Pfam" id="PF02518">
    <property type="entry name" value="HATPase_c"/>
    <property type="match status" value="1"/>
</dbReference>
<feature type="domain" description="Histidine kinase" evidence="12">
    <location>
        <begin position="247"/>
        <end position="461"/>
    </location>
</feature>
<dbReference type="Gene3D" id="3.30.565.10">
    <property type="entry name" value="Histidine kinase-like ATPase, C-terminal domain"/>
    <property type="match status" value="1"/>
</dbReference>
<evidence type="ECO:0000256" key="11">
    <source>
        <dbReference type="SAM" id="Phobius"/>
    </source>
</evidence>
<keyword evidence="15" id="KW-1185">Reference proteome</keyword>
<name>E0UHC5_GLOV7</name>
<feature type="transmembrane region" description="Helical" evidence="11">
    <location>
        <begin position="20"/>
        <end position="37"/>
    </location>
</feature>
<dbReference type="AlphaFoldDB" id="E0UHC5"/>
<dbReference type="Pfam" id="PF00672">
    <property type="entry name" value="HAMP"/>
    <property type="match status" value="1"/>
</dbReference>
<dbReference type="InterPro" id="IPR004358">
    <property type="entry name" value="Sig_transdc_His_kin-like_C"/>
</dbReference>
<dbReference type="HOGENOM" id="CLU_000445_89_6_3"/>
<gene>
    <name evidence="14" type="ordered locus">Cyan7822_4948</name>
</gene>
<dbReference type="eggNOG" id="COG5000">
    <property type="taxonomic scope" value="Bacteria"/>
</dbReference>
<proteinExistence type="predicted"/>
<evidence type="ECO:0000256" key="4">
    <source>
        <dbReference type="ARBA" id="ARBA00022553"/>
    </source>
</evidence>
<organism evidence="14 15">
    <name type="scientific">Gloeothece verrucosa (strain PCC 7822)</name>
    <name type="common">Cyanothece sp. (strain PCC 7822)</name>
    <dbReference type="NCBI Taxonomy" id="497965"/>
    <lineage>
        <taxon>Bacteria</taxon>
        <taxon>Bacillati</taxon>
        <taxon>Cyanobacteriota</taxon>
        <taxon>Cyanophyceae</taxon>
        <taxon>Oscillatoriophycideae</taxon>
        <taxon>Chroococcales</taxon>
        <taxon>Aphanothecaceae</taxon>
        <taxon>Gloeothece</taxon>
        <taxon>Gloeothece verrucosa</taxon>
    </lineage>
</organism>
<evidence type="ECO:0000259" key="13">
    <source>
        <dbReference type="PROSITE" id="PS50885"/>
    </source>
</evidence>
<dbReference type="Pfam" id="PF00512">
    <property type="entry name" value="HisKA"/>
    <property type="match status" value="1"/>
</dbReference>
<reference evidence="15" key="1">
    <citation type="journal article" date="2011" name="MBio">
        <title>Novel metabolic attributes of the genus Cyanothece, comprising a group of unicellular nitrogen-fixing Cyanobacteria.</title>
        <authorList>
            <person name="Bandyopadhyay A."/>
            <person name="Elvitigala T."/>
            <person name="Welsh E."/>
            <person name="Stockel J."/>
            <person name="Liberton M."/>
            <person name="Min H."/>
            <person name="Sherman L.A."/>
            <person name="Pakrasi H.B."/>
        </authorList>
    </citation>
    <scope>NUCLEOTIDE SEQUENCE [LARGE SCALE GENOMIC DNA]</scope>
    <source>
        <strain evidence="15">PCC 7822</strain>
    </source>
</reference>
<keyword evidence="6 11" id="KW-0812">Transmembrane</keyword>
<feature type="transmembrane region" description="Helical" evidence="11">
    <location>
        <begin position="162"/>
        <end position="185"/>
    </location>
</feature>
<dbReference type="KEGG" id="cyj:Cyan7822_4948"/>
<evidence type="ECO:0000256" key="9">
    <source>
        <dbReference type="ARBA" id="ARBA00023012"/>
    </source>
</evidence>
<keyword evidence="4" id="KW-0597">Phosphoprotein</keyword>
<dbReference type="InterPro" id="IPR003660">
    <property type="entry name" value="HAMP_dom"/>
</dbReference>
<evidence type="ECO:0000256" key="8">
    <source>
        <dbReference type="ARBA" id="ARBA00022989"/>
    </source>
</evidence>
<dbReference type="InterPro" id="IPR003594">
    <property type="entry name" value="HATPase_dom"/>
</dbReference>
<dbReference type="PANTHER" id="PTHR45436:SF5">
    <property type="entry name" value="SENSOR HISTIDINE KINASE TRCS"/>
    <property type="match status" value="1"/>
</dbReference>
<dbReference type="InterPro" id="IPR050428">
    <property type="entry name" value="TCS_sensor_his_kinase"/>
</dbReference>
<evidence type="ECO:0000256" key="6">
    <source>
        <dbReference type="ARBA" id="ARBA00022692"/>
    </source>
</evidence>
<evidence type="ECO:0000256" key="1">
    <source>
        <dbReference type="ARBA" id="ARBA00000085"/>
    </source>
</evidence>
<dbReference type="InterPro" id="IPR003661">
    <property type="entry name" value="HisK_dim/P_dom"/>
</dbReference>
<evidence type="ECO:0000256" key="10">
    <source>
        <dbReference type="ARBA" id="ARBA00023136"/>
    </source>
</evidence>
<dbReference type="SMART" id="SM00304">
    <property type="entry name" value="HAMP"/>
    <property type="match status" value="1"/>
</dbReference>
<dbReference type="PANTHER" id="PTHR45436">
    <property type="entry name" value="SENSOR HISTIDINE KINASE YKOH"/>
    <property type="match status" value="1"/>
</dbReference>
<dbReference type="GO" id="GO:0005886">
    <property type="term" value="C:plasma membrane"/>
    <property type="evidence" value="ECO:0007669"/>
    <property type="project" value="TreeGrafter"/>
</dbReference>
<dbReference type="SMART" id="SM00388">
    <property type="entry name" value="HisKA"/>
    <property type="match status" value="1"/>
</dbReference>
<evidence type="ECO:0000313" key="15">
    <source>
        <dbReference type="Proteomes" id="UP000008206"/>
    </source>
</evidence>
<dbReference type="STRING" id="497965.Cyan7822_4948"/>
<evidence type="ECO:0000256" key="5">
    <source>
        <dbReference type="ARBA" id="ARBA00022679"/>
    </source>
</evidence>
<keyword evidence="5" id="KW-0808">Transferase</keyword>
<keyword evidence="8 11" id="KW-1133">Transmembrane helix</keyword>
<evidence type="ECO:0000256" key="7">
    <source>
        <dbReference type="ARBA" id="ARBA00022777"/>
    </source>
</evidence>
<dbReference type="PROSITE" id="PS51257">
    <property type="entry name" value="PROKAR_LIPOPROTEIN"/>
    <property type="match status" value="1"/>
</dbReference>
<dbReference type="SUPFAM" id="SSF158472">
    <property type="entry name" value="HAMP domain-like"/>
    <property type="match status" value="1"/>
</dbReference>
<comment type="catalytic activity">
    <reaction evidence="1">
        <text>ATP + protein L-histidine = ADP + protein N-phospho-L-histidine.</text>
        <dbReference type="EC" id="2.7.13.3"/>
    </reaction>
</comment>
<dbReference type="RefSeq" id="WP_013324877.1">
    <property type="nucleotide sequence ID" value="NC_014501.1"/>
</dbReference>
<dbReference type="SUPFAM" id="SSF55874">
    <property type="entry name" value="ATPase domain of HSP90 chaperone/DNA topoisomerase II/histidine kinase"/>
    <property type="match status" value="1"/>
</dbReference>
<evidence type="ECO:0000256" key="2">
    <source>
        <dbReference type="ARBA" id="ARBA00004370"/>
    </source>
</evidence>
<accession>E0UHC5</accession>
<dbReference type="CDD" id="cd00082">
    <property type="entry name" value="HisKA"/>
    <property type="match status" value="1"/>
</dbReference>
<dbReference type="SUPFAM" id="SSF47384">
    <property type="entry name" value="Homodimeric domain of signal transducing histidine kinase"/>
    <property type="match status" value="1"/>
</dbReference>
<dbReference type="Proteomes" id="UP000008206">
    <property type="component" value="Chromosome"/>
</dbReference>
<keyword evidence="9" id="KW-0902">Two-component regulatory system</keyword>
<dbReference type="FunFam" id="3.30.565.10:FF:000006">
    <property type="entry name" value="Sensor histidine kinase WalK"/>
    <property type="match status" value="1"/>
</dbReference>
<dbReference type="SMART" id="SM00387">
    <property type="entry name" value="HATPase_c"/>
    <property type="match status" value="1"/>
</dbReference>
<dbReference type="OrthoDB" id="9763461at2"/>
<dbReference type="EC" id="2.7.13.3" evidence="3"/>
<comment type="subcellular location">
    <subcellularLocation>
        <location evidence="2">Membrane</location>
    </subcellularLocation>
</comment>
<evidence type="ECO:0000259" key="12">
    <source>
        <dbReference type="PROSITE" id="PS50109"/>
    </source>
</evidence>
<keyword evidence="10 11" id="KW-0472">Membrane</keyword>
<dbReference type="PROSITE" id="PS50109">
    <property type="entry name" value="HIS_KIN"/>
    <property type="match status" value="1"/>
</dbReference>
<dbReference type="PRINTS" id="PR00344">
    <property type="entry name" value="BCTRLSENSOR"/>
</dbReference>
<dbReference type="FunFam" id="1.10.287.130:FF:000001">
    <property type="entry name" value="Two-component sensor histidine kinase"/>
    <property type="match status" value="1"/>
</dbReference>
<dbReference type="Gene3D" id="6.10.340.10">
    <property type="match status" value="1"/>
</dbReference>
<dbReference type="InterPro" id="IPR036097">
    <property type="entry name" value="HisK_dim/P_sf"/>
</dbReference>
<evidence type="ECO:0000256" key="3">
    <source>
        <dbReference type="ARBA" id="ARBA00012438"/>
    </source>
</evidence>
<dbReference type="PROSITE" id="PS50885">
    <property type="entry name" value="HAMP"/>
    <property type="match status" value="1"/>
</dbReference>